<dbReference type="GO" id="GO:0005524">
    <property type="term" value="F:ATP binding"/>
    <property type="evidence" value="ECO:0007669"/>
    <property type="project" value="InterPro"/>
</dbReference>
<keyword evidence="3" id="KW-0670">Pyruvate</keyword>
<feature type="region of interest" description="Disordered" evidence="1">
    <location>
        <begin position="1902"/>
        <end position="2032"/>
    </location>
</feature>
<dbReference type="PROSITE" id="PS50878">
    <property type="entry name" value="RT_POL"/>
    <property type="match status" value="1"/>
</dbReference>
<keyword evidence="3" id="KW-0418">Kinase</keyword>
<evidence type="ECO:0000313" key="3">
    <source>
        <dbReference type="EMBL" id="OLP84710.1"/>
    </source>
</evidence>
<reference evidence="3 4" key="1">
    <citation type="submission" date="2016-02" db="EMBL/GenBank/DDBJ databases">
        <title>Genome analysis of coral dinoflagellate symbionts highlights evolutionary adaptations to a symbiotic lifestyle.</title>
        <authorList>
            <person name="Aranda M."/>
            <person name="Li Y."/>
            <person name="Liew Y.J."/>
            <person name="Baumgarten S."/>
            <person name="Simakov O."/>
            <person name="Wilson M."/>
            <person name="Piel J."/>
            <person name="Ashoor H."/>
            <person name="Bougouffa S."/>
            <person name="Bajic V.B."/>
            <person name="Ryu T."/>
            <person name="Ravasi T."/>
            <person name="Bayer T."/>
            <person name="Micklem G."/>
            <person name="Kim H."/>
            <person name="Bhak J."/>
            <person name="Lajeunesse T.C."/>
            <person name="Voolstra C.R."/>
        </authorList>
    </citation>
    <scope>NUCLEOTIDE SEQUENCE [LARGE SCALE GENOMIC DNA]</scope>
    <source>
        <strain evidence="3 4">CCMP2467</strain>
    </source>
</reference>
<dbReference type="OrthoDB" id="419317at2759"/>
<dbReference type="GO" id="GO:0050242">
    <property type="term" value="F:pyruvate, phosphate dikinase activity"/>
    <property type="evidence" value="ECO:0007669"/>
    <property type="project" value="InterPro"/>
</dbReference>
<keyword evidence="4" id="KW-1185">Reference proteome</keyword>
<dbReference type="InterPro" id="IPR025197">
    <property type="entry name" value="DUF4116"/>
</dbReference>
<feature type="compositionally biased region" description="Basic and acidic residues" evidence="1">
    <location>
        <begin position="1960"/>
        <end position="1986"/>
    </location>
</feature>
<dbReference type="InterPro" id="IPR036691">
    <property type="entry name" value="Endo/exonu/phosph_ase_sf"/>
</dbReference>
<dbReference type="EMBL" id="LSRX01001023">
    <property type="protein sequence ID" value="OLP84710.1"/>
    <property type="molecule type" value="Genomic_DNA"/>
</dbReference>
<dbReference type="SUPFAM" id="SSF56219">
    <property type="entry name" value="DNase I-like"/>
    <property type="match status" value="1"/>
</dbReference>
<organism evidence="3 4">
    <name type="scientific">Symbiodinium microadriaticum</name>
    <name type="common">Dinoflagellate</name>
    <name type="synonym">Zooxanthella microadriatica</name>
    <dbReference type="NCBI Taxonomy" id="2951"/>
    <lineage>
        <taxon>Eukaryota</taxon>
        <taxon>Sar</taxon>
        <taxon>Alveolata</taxon>
        <taxon>Dinophyceae</taxon>
        <taxon>Suessiales</taxon>
        <taxon>Symbiodiniaceae</taxon>
        <taxon>Symbiodinium</taxon>
    </lineage>
</organism>
<dbReference type="PANTHER" id="PTHR22931">
    <property type="entry name" value="PHOSPHOENOLPYRUVATE DIKINASE-RELATED"/>
    <property type="match status" value="1"/>
</dbReference>
<dbReference type="Pfam" id="PF00078">
    <property type="entry name" value="RVT_1"/>
    <property type="match status" value="1"/>
</dbReference>
<feature type="domain" description="Reverse transcriptase" evidence="2">
    <location>
        <begin position="1506"/>
        <end position="1768"/>
    </location>
</feature>
<dbReference type="Gene3D" id="1.20.80.30">
    <property type="match status" value="1"/>
</dbReference>
<accession>A0A1Q9CP63</accession>
<gene>
    <name evidence="3" type="primary">PPD</name>
    <name evidence="3" type="ORF">AK812_SmicGene34389</name>
</gene>
<dbReference type="Gene3D" id="3.30.1490.20">
    <property type="entry name" value="ATP-grasp fold, A domain"/>
    <property type="match status" value="1"/>
</dbReference>
<comment type="caution">
    <text evidence="3">The sequence shown here is derived from an EMBL/GenBank/DDBJ whole genome shotgun (WGS) entry which is preliminary data.</text>
</comment>
<dbReference type="Pfam" id="PF13475">
    <property type="entry name" value="DUF4116"/>
    <property type="match status" value="2"/>
</dbReference>
<dbReference type="PANTHER" id="PTHR22931:SF9">
    <property type="entry name" value="PYRUVATE, PHOSPHATE DIKINASE 1, CHLOROPLASTIC"/>
    <property type="match status" value="1"/>
</dbReference>
<protein>
    <submittedName>
        <fullName evidence="3">Pyruvate, phosphate dikinase, chloroplastic</fullName>
    </submittedName>
</protein>
<dbReference type="Proteomes" id="UP000186817">
    <property type="component" value="Unassembled WGS sequence"/>
</dbReference>
<keyword evidence="3" id="KW-0808">Transferase</keyword>
<dbReference type="SUPFAM" id="SSF56059">
    <property type="entry name" value="Glutathione synthetase ATP-binding domain-like"/>
    <property type="match status" value="1"/>
</dbReference>
<proteinExistence type="predicted"/>
<dbReference type="InterPro" id="IPR010121">
    <property type="entry name" value="Pyruvate_phosphate_dikinase"/>
</dbReference>
<dbReference type="InterPro" id="IPR013815">
    <property type="entry name" value="ATP_grasp_subdomain_1"/>
</dbReference>
<evidence type="ECO:0000313" key="4">
    <source>
        <dbReference type="Proteomes" id="UP000186817"/>
    </source>
</evidence>
<evidence type="ECO:0000256" key="1">
    <source>
        <dbReference type="SAM" id="MobiDB-lite"/>
    </source>
</evidence>
<evidence type="ECO:0000259" key="2">
    <source>
        <dbReference type="PROSITE" id="PS50878"/>
    </source>
</evidence>
<dbReference type="Gene3D" id="3.30.470.20">
    <property type="entry name" value="ATP-grasp fold, B domain"/>
    <property type="match status" value="1"/>
</dbReference>
<dbReference type="InterPro" id="IPR000477">
    <property type="entry name" value="RT_dom"/>
</dbReference>
<feature type="compositionally biased region" description="Basic residues" evidence="1">
    <location>
        <begin position="1941"/>
        <end position="1951"/>
    </location>
</feature>
<sequence length="2032" mass="223907">MQVPNDQEKTDGRATCNFVQIWVPVNRLVVECLRFTTSASCLEPKTVLRETFQVVFEVLKRWSLFHEGLRWPGLLALPSADHLDSYAHCMPASRGPFVSSSMPSRQLRSQMFHCSTFCEDDQGISYRQQRLIYGLRELSDADLLGKLCAEELPDVPLDLTLVRRSLEQVEWLRLAEEDWSELLNQPGEVWSDREVVLQAVASSGWALQHAAEELRADRAVVEKAVKQNGLALKFAAAELTADVEVALAAVSQCGRAFQYCSDLLQADRNFILSAVGANGHSLKYVSEQLQDEEIVRTAVDQCGNTLGDILDNSASGPSVKRRIRHVLQNKGVLGFEEDSTAALDKMQPMTIYSKGSDQTCFFGRGGSDGHLGLVKVLGWQAAQLCELANLGLPVPPGFCLKAGPEPWELWPWAKAALNQVEAAMQQEFANPDAPLLLSVRNAQQEVSSIGLSDEIAQHLAARQNPNCVWDSYRRLIVSYAQVVHNLDSAPFERELEKVTEALNARDWLGRKHDVWQIPTNDLQQLVETYKDIYQHKTGDVFPQDPTVQLQKAMEAVHGKSISDSGAAIVQAMVFGNYDFHSGAGKLMLQNSDGTPCDFSGTWLPKAQREDISAQKRPDQQLTLQASQKWAEAEGIAEGTRSSEFPSLEECLLPVCAGLAHCKDVLARAGHDIQAVEFVVQQGRLWLLQPSTNTAKTLQEAALPSAPPVTLEPLPGGPVEEVELTTYTTWDEADIAGPSPELSAAVEPPVEPQLDFWGFPKDVPGVRSFRRGWKPRLVQKGRATDQPACRPLPEMRESQQSTGLAFGLALPLWQTAVAGGFACVAHRTVAASVADLMGCPTRKPAIQELARQAVPTVARNAAKFSAGFPFGAICCSLYVNLLHFSATSSGKETSDNLDPMSRFSCASAAVTLATVATYPLALPTFGHDKSLTIRSAAKALRAHGCRAVASANPVAAVEMCAIDVVRNAGNSAGLQTSAGLLFASGCAAGCFAQSLVHLHETARQPPQNPPPTRRERLQGLCRQEPCQHQAGAGWIDLAKIARNLGMSEDHVKHAWAPLATALRCGGVNKTLTLLDSFAKVPDLAGIHLWFLQELSLPLGDTKESSAKWQLLGHRQEDEWRGVGIAYDTRVLKHTMPWHRANAYKAKFTAGDFTFAGMSVHVPHHATLDQTNELLSECYEGICASDKYLVGMDANEEFKQRQVGTVARTARGEAILLATSGAGGKLPPQDMDRPTHFPYNTALRPRRLDYLITGNIFLDEIRVGEARDIVGSDHEPVLAAVPGGKKPISKPRCTWGATQLKTTPHAVEKMNAFLDKQEDHHKALAAAAEAITEPKKGEKFVESRALKETRRLAHQAPPGEARRQLWKTICKQRKEEHKEWVRQLARRAGGQDWGAYRALRRTTKPSQWDNYLKEKDGWQRDAHDHFKAIFGKIDRADEKVEWEEETRKLRRQCKDTPWRPFTEMELRVAMQSWKWGKATGVDGVAHEALLYLLEHPRGKARILEAFNDALYTGKAAPDMLQGLTVLLPKAMQPKTWGDTRPITLSSSLLKWLAQLLLQRGRKYIDAANKSQWAKPGGQAVELILGLRKLLRAAKDWGDTLYVVKLDVAKAFDSISQLHMGKLIADKVGVQGGMPWEALLWMQLIRAETITLATCGETLQVLQTNGVRQGSPDSPVVFSAAIGETLDEVLQELQPVPRQGDNPKLPPSPQGGASFLDDTYLWSHTRNWLVKALALLEEKLGKKNLFLNAKKTLAIANTVDKKPLNIGGKEVQIQQEEAIMQVLGSPISFDNVPAGILGGASERARKAFHANKSILCSKTSIDEKLRGMLMLVRPAALWACATWPVNESLLRGVNTLQLQLLRKAIGGQRRPGEEWVEWNKDAAHCTSPPYAESKGGEMEKSCNGGAWHGGENNSTSPTWWGNNGCAQPKTGIRGGTQKSTSFKRMIHLGRRGSSRRLPTWRPRQGEGEDKEGRYHSKTQEEVTHLEGDHSTQPADILPVPREHEPFALQPSNASPSPSHLLFRDPSGKIGSFSFL</sequence>
<dbReference type="GO" id="GO:0016301">
    <property type="term" value="F:kinase activity"/>
    <property type="evidence" value="ECO:0007669"/>
    <property type="project" value="UniProtKB-KW"/>
</dbReference>
<feature type="compositionally biased region" description="Polar residues" evidence="1">
    <location>
        <begin position="1908"/>
        <end position="1922"/>
    </location>
</feature>
<name>A0A1Q9CP63_SYMMI</name>